<accession>A0A0A8Y0Q5</accession>
<reference evidence="1" key="1">
    <citation type="submission" date="2014-09" db="EMBL/GenBank/DDBJ databases">
        <authorList>
            <person name="Magalhaes I.L.F."/>
            <person name="Oliveira U."/>
            <person name="Santos F.R."/>
            <person name="Vidigal T.H.D.A."/>
            <person name="Brescovit A.D."/>
            <person name="Santos A.J."/>
        </authorList>
    </citation>
    <scope>NUCLEOTIDE SEQUENCE</scope>
    <source>
        <tissue evidence="1">Shoot tissue taken approximately 20 cm above the soil surface</tissue>
    </source>
</reference>
<name>A0A0A8Y0Q5_ARUDO</name>
<reference evidence="1" key="2">
    <citation type="journal article" date="2015" name="Data Brief">
        <title>Shoot transcriptome of the giant reed, Arundo donax.</title>
        <authorList>
            <person name="Barrero R.A."/>
            <person name="Guerrero F.D."/>
            <person name="Moolhuijzen P."/>
            <person name="Goolsby J.A."/>
            <person name="Tidwell J."/>
            <person name="Bellgard S.E."/>
            <person name="Bellgard M.I."/>
        </authorList>
    </citation>
    <scope>NUCLEOTIDE SEQUENCE</scope>
    <source>
        <tissue evidence="1">Shoot tissue taken approximately 20 cm above the soil surface</tissue>
    </source>
</reference>
<protein>
    <submittedName>
        <fullName evidence="1">Uncharacterized protein</fullName>
    </submittedName>
</protein>
<organism evidence="1">
    <name type="scientific">Arundo donax</name>
    <name type="common">Giant reed</name>
    <name type="synonym">Donax arundinaceus</name>
    <dbReference type="NCBI Taxonomy" id="35708"/>
    <lineage>
        <taxon>Eukaryota</taxon>
        <taxon>Viridiplantae</taxon>
        <taxon>Streptophyta</taxon>
        <taxon>Embryophyta</taxon>
        <taxon>Tracheophyta</taxon>
        <taxon>Spermatophyta</taxon>
        <taxon>Magnoliopsida</taxon>
        <taxon>Liliopsida</taxon>
        <taxon>Poales</taxon>
        <taxon>Poaceae</taxon>
        <taxon>PACMAD clade</taxon>
        <taxon>Arundinoideae</taxon>
        <taxon>Arundineae</taxon>
        <taxon>Arundo</taxon>
    </lineage>
</organism>
<dbReference type="AlphaFoldDB" id="A0A0A8Y0Q5"/>
<sequence>MLSGQKSRGSKLQRGNFMCKCYPRQNRLDIHSRHWGNRC</sequence>
<dbReference type="EMBL" id="GBRH01278116">
    <property type="protein sequence ID" value="JAD19779.1"/>
    <property type="molecule type" value="Transcribed_RNA"/>
</dbReference>
<proteinExistence type="predicted"/>
<evidence type="ECO:0000313" key="1">
    <source>
        <dbReference type="EMBL" id="JAD19779.1"/>
    </source>
</evidence>